<feature type="non-terminal residue" evidence="1">
    <location>
        <position position="1"/>
    </location>
</feature>
<reference evidence="1" key="1">
    <citation type="submission" date="2021-02" db="EMBL/GenBank/DDBJ databases">
        <authorList>
            <person name="Nowell W R."/>
        </authorList>
    </citation>
    <scope>NUCLEOTIDE SEQUENCE</scope>
</reference>
<evidence type="ECO:0000313" key="2">
    <source>
        <dbReference type="Proteomes" id="UP000663842"/>
    </source>
</evidence>
<protein>
    <submittedName>
        <fullName evidence="1">Uncharacterized protein</fullName>
    </submittedName>
</protein>
<accession>A0A820RB38</accession>
<organism evidence="1 2">
    <name type="scientific">Rotaria magnacalcarata</name>
    <dbReference type="NCBI Taxonomy" id="392030"/>
    <lineage>
        <taxon>Eukaryota</taxon>
        <taxon>Metazoa</taxon>
        <taxon>Spiralia</taxon>
        <taxon>Gnathifera</taxon>
        <taxon>Rotifera</taxon>
        <taxon>Eurotatoria</taxon>
        <taxon>Bdelloidea</taxon>
        <taxon>Philodinida</taxon>
        <taxon>Philodinidae</taxon>
        <taxon>Rotaria</taxon>
    </lineage>
</organism>
<gene>
    <name evidence="1" type="ORF">UXM345_LOCUS39065</name>
</gene>
<evidence type="ECO:0000313" key="1">
    <source>
        <dbReference type="EMBL" id="CAF4435947.1"/>
    </source>
</evidence>
<sequence length="67" mass="7881">MEQFYKSRNDSDHKIDFPTEYPTSALLGCVELVDCLDRNSYLEQFPDGESDCDFVFICENPQELFFK</sequence>
<comment type="caution">
    <text evidence="1">The sequence shown here is derived from an EMBL/GenBank/DDBJ whole genome shotgun (WGS) entry which is preliminary data.</text>
</comment>
<dbReference type="EMBL" id="CAJOBF010036918">
    <property type="protein sequence ID" value="CAF4435947.1"/>
    <property type="molecule type" value="Genomic_DNA"/>
</dbReference>
<proteinExistence type="predicted"/>
<dbReference type="AlphaFoldDB" id="A0A820RB38"/>
<name>A0A820RB38_9BILA</name>
<dbReference type="Proteomes" id="UP000663842">
    <property type="component" value="Unassembled WGS sequence"/>
</dbReference>